<evidence type="ECO:0000313" key="1">
    <source>
        <dbReference type="EMBL" id="KAI3684475.1"/>
    </source>
</evidence>
<dbReference type="EMBL" id="CM042058">
    <property type="protein sequence ID" value="KAI3684475.1"/>
    <property type="molecule type" value="Genomic_DNA"/>
</dbReference>
<name>A0ACB8YKC3_ARCLA</name>
<keyword evidence="2" id="KW-1185">Reference proteome</keyword>
<protein>
    <submittedName>
        <fullName evidence="1">Uncharacterized protein</fullName>
    </submittedName>
</protein>
<gene>
    <name evidence="1" type="ORF">L6452_33699</name>
</gene>
<organism evidence="1 2">
    <name type="scientific">Arctium lappa</name>
    <name type="common">Greater burdock</name>
    <name type="synonym">Lappa major</name>
    <dbReference type="NCBI Taxonomy" id="4217"/>
    <lineage>
        <taxon>Eukaryota</taxon>
        <taxon>Viridiplantae</taxon>
        <taxon>Streptophyta</taxon>
        <taxon>Embryophyta</taxon>
        <taxon>Tracheophyta</taxon>
        <taxon>Spermatophyta</taxon>
        <taxon>Magnoliopsida</taxon>
        <taxon>eudicotyledons</taxon>
        <taxon>Gunneridae</taxon>
        <taxon>Pentapetalae</taxon>
        <taxon>asterids</taxon>
        <taxon>campanulids</taxon>
        <taxon>Asterales</taxon>
        <taxon>Asteraceae</taxon>
        <taxon>Carduoideae</taxon>
        <taxon>Cardueae</taxon>
        <taxon>Arctiinae</taxon>
        <taxon>Arctium</taxon>
    </lineage>
</organism>
<comment type="caution">
    <text evidence="1">The sequence shown here is derived from an EMBL/GenBank/DDBJ whole genome shotgun (WGS) entry which is preliminary data.</text>
</comment>
<reference evidence="2" key="1">
    <citation type="journal article" date="2022" name="Mol. Ecol. Resour.">
        <title>The genomes of chicory, endive, great burdock and yacon provide insights into Asteraceae palaeo-polyploidization history and plant inulin production.</title>
        <authorList>
            <person name="Fan W."/>
            <person name="Wang S."/>
            <person name="Wang H."/>
            <person name="Wang A."/>
            <person name="Jiang F."/>
            <person name="Liu H."/>
            <person name="Zhao H."/>
            <person name="Xu D."/>
            <person name="Zhang Y."/>
        </authorList>
    </citation>
    <scope>NUCLEOTIDE SEQUENCE [LARGE SCALE GENOMIC DNA]</scope>
    <source>
        <strain evidence="2">cv. Niubang</strain>
    </source>
</reference>
<dbReference type="Proteomes" id="UP001055879">
    <property type="component" value="Linkage Group LG12"/>
</dbReference>
<reference evidence="1 2" key="2">
    <citation type="journal article" date="2022" name="Mol. Ecol. Resour.">
        <title>The genomes of chicory, endive, great burdock and yacon provide insights into Asteraceae paleo-polyploidization history and plant inulin production.</title>
        <authorList>
            <person name="Fan W."/>
            <person name="Wang S."/>
            <person name="Wang H."/>
            <person name="Wang A."/>
            <person name="Jiang F."/>
            <person name="Liu H."/>
            <person name="Zhao H."/>
            <person name="Xu D."/>
            <person name="Zhang Y."/>
        </authorList>
    </citation>
    <scope>NUCLEOTIDE SEQUENCE [LARGE SCALE GENOMIC DNA]</scope>
    <source>
        <strain evidence="2">cv. Niubang</strain>
    </source>
</reference>
<accession>A0ACB8YKC3</accession>
<evidence type="ECO:0000313" key="2">
    <source>
        <dbReference type="Proteomes" id="UP001055879"/>
    </source>
</evidence>
<proteinExistence type="predicted"/>
<sequence length="343" mass="38442">MDLTISLLGESRGSLVDLTALFASLSKNIICRVAFGRTHHGSKFTELFKELTEVLFGFSVGNYISWLSWVDRLSGLEGRAKNIAKEFDKFLEDILEEHVNKGKRADAKSDEGKDLVDILLEIQSDNTTGFTLQRDSLKAVILDVFGAGIDNGSTTLEWAISELIKHPRVMKKLQQEVTTIAQGRSMILEEDLEKMEYLKVVIKETLRLHVPLPLLVPRESTQDVKLMGYDIPAGTQVIINAWAIATDSALWEKSMEFRPERFLNSSIDYKGLHFEFIPFGSGRRGCPGIQFSAAMIELVLANIVYKFDLALPNGAKNKDLDMSETYGITVRRKSPLLVKVSAR</sequence>